<dbReference type="AlphaFoldDB" id="A0A6P6AGY5"/>
<accession>A0A6P6AGY5</accession>
<name>A0A6P6AGY5_DURZI</name>
<evidence type="ECO:0000313" key="2">
    <source>
        <dbReference type="RefSeq" id="XP_022764053.1"/>
    </source>
</evidence>
<proteinExistence type="predicted"/>
<keyword evidence="1" id="KW-1185">Reference proteome</keyword>
<sequence length="111" mass="12667">MFLLKLQMAIAFISESVVLFHKLKSQVNGMEFPVDPSGGFNRFKDFVRSNFEFCKWIGLSIMSVQDEKVLQQIYVLPGWKGSTADGRVLKDTITCRNGLKIPQSIIFIMFV</sequence>
<organism evidence="1 2">
    <name type="scientific">Durio zibethinus</name>
    <name type="common">Durian</name>
    <dbReference type="NCBI Taxonomy" id="66656"/>
    <lineage>
        <taxon>Eukaryota</taxon>
        <taxon>Viridiplantae</taxon>
        <taxon>Streptophyta</taxon>
        <taxon>Embryophyta</taxon>
        <taxon>Tracheophyta</taxon>
        <taxon>Spermatophyta</taxon>
        <taxon>Magnoliopsida</taxon>
        <taxon>eudicotyledons</taxon>
        <taxon>Gunneridae</taxon>
        <taxon>Pentapetalae</taxon>
        <taxon>rosids</taxon>
        <taxon>malvids</taxon>
        <taxon>Malvales</taxon>
        <taxon>Malvaceae</taxon>
        <taxon>Helicteroideae</taxon>
        <taxon>Durio</taxon>
    </lineage>
</organism>
<evidence type="ECO:0000313" key="1">
    <source>
        <dbReference type="Proteomes" id="UP000515121"/>
    </source>
</evidence>
<dbReference type="RefSeq" id="XP_022764053.1">
    <property type="nucleotide sequence ID" value="XM_022908318.1"/>
</dbReference>
<dbReference type="GeneID" id="111309283"/>
<protein>
    <submittedName>
        <fullName evidence="2">Uncharacterized protein LOC111309283 isoform X2</fullName>
    </submittedName>
</protein>
<dbReference type="Proteomes" id="UP000515121">
    <property type="component" value="Unplaced"/>
</dbReference>
<gene>
    <name evidence="2" type="primary">LOC111309283</name>
</gene>
<reference evidence="2" key="1">
    <citation type="submission" date="2025-08" db="UniProtKB">
        <authorList>
            <consortium name="RefSeq"/>
        </authorList>
    </citation>
    <scope>IDENTIFICATION</scope>
    <source>
        <tissue evidence="2">Fruit stalk</tissue>
    </source>
</reference>